<gene>
    <name evidence="1" type="ORF">SS50377_15989</name>
    <name evidence="2" type="ORF">SS50377_22706</name>
</gene>
<accession>V6LTU6</accession>
<evidence type="ECO:0000313" key="3">
    <source>
        <dbReference type="Proteomes" id="UP000018208"/>
    </source>
</evidence>
<name>V6LTU6_9EUKA</name>
<dbReference type="Proteomes" id="UP000018208">
    <property type="component" value="Unassembled WGS sequence"/>
</dbReference>
<keyword evidence="3" id="KW-1185">Reference proteome</keyword>
<reference evidence="1 2" key="1">
    <citation type="journal article" date="2014" name="PLoS Genet.">
        <title>The Genome of Spironucleus salmonicida Highlights a Fish Pathogen Adapted to Fluctuating Environments.</title>
        <authorList>
            <person name="Xu F."/>
            <person name="Jerlstrom-Hultqvist J."/>
            <person name="Einarsson E."/>
            <person name="Astvaldsson A."/>
            <person name="Svard S.G."/>
            <person name="Andersson J.O."/>
        </authorList>
    </citation>
    <scope>NUCLEOTIDE SEQUENCE</scope>
    <source>
        <strain evidence="2">ATCC 50377</strain>
    </source>
</reference>
<evidence type="ECO:0000313" key="1">
    <source>
        <dbReference type="EMBL" id="EST44184.1"/>
    </source>
</evidence>
<dbReference type="AlphaFoldDB" id="V6LTU6"/>
<dbReference type="EMBL" id="KI546124">
    <property type="protein sequence ID" value="EST44184.1"/>
    <property type="molecule type" value="Genomic_DNA"/>
</dbReference>
<proteinExistence type="predicted"/>
<dbReference type="EMBL" id="AUWU02000003">
    <property type="protein sequence ID" value="KAH0575084.1"/>
    <property type="molecule type" value="Genomic_DNA"/>
</dbReference>
<sequence length="133" mass="14808">MSEEHKKCVEWYSNIQQVYKTHISGIGVVKADMNAFAPISSLMIDLVQQFDIASLKVVGSMKLGNFAYFKAQEGSDFVKFTTSQDADFAKIFAFPEPEFEFITIVACTNEQPDENAIKVGQLARDLVVDGLSQ</sequence>
<protein>
    <submittedName>
        <fullName evidence="1">Uncharacterized protein</fullName>
    </submittedName>
</protein>
<reference evidence="2" key="2">
    <citation type="submission" date="2020-12" db="EMBL/GenBank/DDBJ databases">
        <title>New Spironucleus salmonicida genome in near-complete chromosomes.</title>
        <authorList>
            <person name="Xu F."/>
            <person name="Kurt Z."/>
            <person name="Jimenez-Gonzalez A."/>
            <person name="Astvaldsson A."/>
            <person name="Andersson J.O."/>
            <person name="Svard S.G."/>
        </authorList>
    </citation>
    <scope>NUCLEOTIDE SEQUENCE</scope>
    <source>
        <strain evidence="2">ATCC 50377</strain>
    </source>
</reference>
<dbReference type="VEuPathDB" id="GiardiaDB:SS50377_22706"/>
<organism evidence="1">
    <name type="scientific">Spironucleus salmonicida</name>
    <dbReference type="NCBI Taxonomy" id="348837"/>
    <lineage>
        <taxon>Eukaryota</taxon>
        <taxon>Metamonada</taxon>
        <taxon>Diplomonadida</taxon>
        <taxon>Hexamitidae</taxon>
        <taxon>Hexamitinae</taxon>
        <taxon>Spironucleus</taxon>
    </lineage>
</organism>
<evidence type="ECO:0000313" key="2">
    <source>
        <dbReference type="EMBL" id="KAH0575084.1"/>
    </source>
</evidence>